<dbReference type="AlphaFoldDB" id="A0A1I5TD14"/>
<dbReference type="GO" id="GO:0015074">
    <property type="term" value="P:DNA integration"/>
    <property type="evidence" value="ECO:0007669"/>
    <property type="project" value="UniProtKB-KW"/>
</dbReference>
<dbReference type="PROSITE" id="PS51898">
    <property type="entry name" value="TYR_RECOMBINASE"/>
    <property type="match status" value="1"/>
</dbReference>
<dbReference type="InterPro" id="IPR002104">
    <property type="entry name" value="Integrase_catalytic"/>
</dbReference>
<gene>
    <name evidence="7" type="ORF">SAMN05216277_10916</name>
</gene>
<name>A0A1I5TD14_9EURY</name>
<dbReference type="Gene3D" id="1.10.443.10">
    <property type="entry name" value="Intergrase catalytic core"/>
    <property type="match status" value="1"/>
</dbReference>
<dbReference type="GO" id="GO:0006310">
    <property type="term" value="P:DNA recombination"/>
    <property type="evidence" value="ECO:0007669"/>
    <property type="project" value="UniProtKB-KW"/>
</dbReference>
<dbReference type="InterPro" id="IPR011010">
    <property type="entry name" value="DNA_brk_join_enz"/>
</dbReference>
<evidence type="ECO:0000256" key="3">
    <source>
        <dbReference type="ARBA" id="ARBA00023172"/>
    </source>
</evidence>
<evidence type="ECO:0000259" key="5">
    <source>
        <dbReference type="PROSITE" id="PS51898"/>
    </source>
</evidence>
<accession>A0A1I5TD14</accession>
<evidence type="ECO:0000256" key="4">
    <source>
        <dbReference type="PROSITE-ProRule" id="PRU01248"/>
    </source>
</evidence>
<keyword evidence="3" id="KW-0233">DNA recombination</keyword>
<protein>
    <submittedName>
        <fullName evidence="7">Site-specific recombinase XerD</fullName>
    </submittedName>
</protein>
<feature type="domain" description="Core-binding (CB)" evidence="6">
    <location>
        <begin position="1"/>
        <end position="81"/>
    </location>
</feature>
<dbReference type="PROSITE" id="PS51900">
    <property type="entry name" value="CB"/>
    <property type="match status" value="1"/>
</dbReference>
<dbReference type="Pfam" id="PF00589">
    <property type="entry name" value="Phage_integrase"/>
    <property type="match status" value="1"/>
</dbReference>
<dbReference type="SUPFAM" id="SSF56349">
    <property type="entry name" value="DNA breaking-rejoining enzymes"/>
    <property type="match status" value="1"/>
</dbReference>
<dbReference type="InterPro" id="IPR013762">
    <property type="entry name" value="Integrase-like_cat_sf"/>
</dbReference>
<keyword evidence="8" id="KW-1185">Reference proteome</keyword>
<evidence type="ECO:0000256" key="2">
    <source>
        <dbReference type="ARBA" id="ARBA00023125"/>
    </source>
</evidence>
<dbReference type="EMBL" id="FOXI01000009">
    <property type="protein sequence ID" value="SFP80868.1"/>
    <property type="molecule type" value="Genomic_DNA"/>
</dbReference>
<feature type="domain" description="Tyr recombinase" evidence="5">
    <location>
        <begin position="116"/>
        <end position="262"/>
    </location>
</feature>
<dbReference type="GO" id="GO:0003677">
    <property type="term" value="F:DNA binding"/>
    <property type="evidence" value="ECO:0007669"/>
    <property type="project" value="UniProtKB-UniRule"/>
</dbReference>
<reference evidence="8" key="1">
    <citation type="submission" date="2016-10" db="EMBL/GenBank/DDBJ databases">
        <authorList>
            <person name="Varghese N."/>
            <person name="Submissions S."/>
        </authorList>
    </citation>
    <scope>NUCLEOTIDE SEQUENCE [LARGE SCALE GENOMIC DNA]</scope>
    <source>
        <strain evidence="8">CGMCC 1.10329</strain>
    </source>
</reference>
<organism evidence="7 8">
    <name type="scientific">Halolamina pelagica</name>
    <dbReference type="NCBI Taxonomy" id="699431"/>
    <lineage>
        <taxon>Archaea</taxon>
        <taxon>Methanobacteriati</taxon>
        <taxon>Methanobacteriota</taxon>
        <taxon>Stenosarchaea group</taxon>
        <taxon>Halobacteria</taxon>
        <taxon>Halobacteriales</taxon>
        <taxon>Haloferacaceae</taxon>
    </lineage>
</organism>
<dbReference type="Pfam" id="PF02899">
    <property type="entry name" value="Phage_int_SAM_1"/>
    <property type="match status" value="1"/>
</dbReference>
<dbReference type="Gene3D" id="1.10.150.130">
    <property type="match status" value="1"/>
</dbReference>
<dbReference type="Proteomes" id="UP000183769">
    <property type="component" value="Unassembled WGS sequence"/>
</dbReference>
<sequence length="262" mass="29336">MEDAVEQYLDSISRTFTEATVRSHKTTLQAFRQYCENHGLTEEKLTPEQAAKFHLTTADSKASSTVQGEIAILGRFLSGAWNTTPEIATAQIKTAVKREGTNGDHDSNQGPNLAVVQNPNYDHKQVEEFITRLRRCEFGNRAHVLVELLLETHGRIYQIQQLNLNDLDRVAGTIALKLRGTPSSQTDTRTENLSEETLTALSTYIDHERDPIDSTPEPLLTTHAGRATTDTLRRSIKRASKSHGQDSIVTPIDIRRFALSRE</sequence>
<keyword evidence="1" id="KW-0229">DNA integration</keyword>
<dbReference type="RefSeq" id="WP_074878759.1">
    <property type="nucleotide sequence ID" value="NZ_FOXI01000009.1"/>
</dbReference>
<keyword evidence="2 4" id="KW-0238">DNA-binding</keyword>
<dbReference type="InterPro" id="IPR044068">
    <property type="entry name" value="CB"/>
</dbReference>
<dbReference type="InterPro" id="IPR010998">
    <property type="entry name" value="Integrase_recombinase_N"/>
</dbReference>
<evidence type="ECO:0000259" key="6">
    <source>
        <dbReference type="PROSITE" id="PS51900"/>
    </source>
</evidence>
<dbReference type="OrthoDB" id="200883at2157"/>
<dbReference type="InterPro" id="IPR004107">
    <property type="entry name" value="Integrase_SAM-like_N"/>
</dbReference>
<evidence type="ECO:0000313" key="7">
    <source>
        <dbReference type="EMBL" id="SFP80868.1"/>
    </source>
</evidence>
<evidence type="ECO:0000313" key="8">
    <source>
        <dbReference type="Proteomes" id="UP000183769"/>
    </source>
</evidence>
<evidence type="ECO:0000256" key="1">
    <source>
        <dbReference type="ARBA" id="ARBA00022908"/>
    </source>
</evidence>
<proteinExistence type="predicted"/>